<dbReference type="AlphaFoldDB" id="A0A443JR88"/>
<dbReference type="InterPro" id="IPR012337">
    <property type="entry name" value="RNaseH-like_sf"/>
</dbReference>
<dbReference type="EMBL" id="SAUZ01000004">
    <property type="protein sequence ID" value="RWR22999.1"/>
    <property type="molecule type" value="Genomic_DNA"/>
</dbReference>
<organism evidence="1 2">
    <name type="scientific">Paenirhodobacter populi</name>
    <dbReference type="NCBI Taxonomy" id="2306993"/>
    <lineage>
        <taxon>Bacteria</taxon>
        <taxon>Pseudomonadati</taxon>
        <taxon>Pseudomonadota</taxon>
        <taxon>Alphaproteobacteria</taxon>
        <taxon>Rhodobacterales</taxon>
        <taxon>Rhodobacter group</taxon>
        <taxon>Paenirhodobacter</taxon>
    </lineage>
</organism>
<dbReference type="Proteomes" id="UP000284476">
    <property type="component" value="Unassembled WGS sequence"/>
</dbReference>
<sequence length="87" mass="9615">MAVGRVNVSALAAREIMISMDGRGAWRDKVIVERLWRIIKCGEVYLWASASVSEAGTGISCHLGFYDSRIHLLTRAPRSSLLQPENA</sequence>
<name>A0A443JR88_9RHOB</name>
<reference evidence="1 2" key="1">
    <citation type="submission" date="2019-01" db="EMBL/GenBank/DDBJ databases">
        <title>Sinorhodobacter populi sp. nov. isolated from the symptomatic bark tissue of Populus euramericana canker.</title>
        <authorList>
            <person name="Xu G."/>
        </authorList>
    </citation>
    <scope>NUCLEOTIDE SEQUENCE [LARGE SCALE GENOMIC DNA]</scope>
    <source>
        <strain evidence="1 2">SK2B-1</strain>
    </source>
</reference>
<comment type="caution">
    <text evidence="1">The sequence shown here is derived from an EMBL/GenBank/DDBJ whole genome shotgun (WGS) entry which is preliminary data.</text>
</comment>
<dbReference type="SUPFAM" id="SSF53098">
    <property type="entry name" value="Ribonuclease H-like"/>
    <property type="match status" value="1"/>
</dbReference>
<proteinExistence type="predicted"/>
<evidence type="ECO:0000313" key="2">
    <source>
        <dbReference type="Proteomes" id="UP000284476"/>
    </source>
</evidence>
<accession>A0A443JR88</accession>
<evidence type="ECO:0008006" key="3">
    <source>
        <dbReference type="Google" id="ProtNLM"/>
    </source>
</evidence>
<evidence type="ECO:0000313" key="1">
    <source>
        <dbReference type="EMBL" id="RWR22999.1"/>
    </source>
</evidence>
<gene>
    <name evidence="1" type="ORF">D2T30_05050</name>
</gene>
<protein>
    <recommendedName>
        <fullName evidence="3">Transposase</fullName>
    </recommendedName>
</protein>
<reference evidence="1 2" key="2">
    <citation type="submission" date="2019-01" db="EMBL/GenBank/DDBJ databases">
        <authorList>
            <person name="Li Y."/>
        </authorList>
    </citation>
    <scope>NUCLEOTIDE SEQUENCE [LARGE SCALE GENOMIC DNA]</scope>
    <source>
        <strain evidence="1 2">SK2B-1</strain>
    </source>
</reference>